<accession>A0A975GS01</accession>
<reference evidence="2" key="1">
    <citation type="journal article" date="2021" name="Microb. Physiol.">
        <title>Proteogenomic Insights into the Physiology of Marine, Sulfate-Reducing, Filamentous Desulfonema limicola and Desulfonema magnum.</title>
        <authorList>
            <person name="Schnaars V."/>
            <person name="Wohlbrand L."/>
            <person name="Scheve S."/>
            <person name="Hinrichs C."/>
            <person name="Reinhardt R."/>
            <person name="Rabus R."/>
        </authorList>
    </citation>
    <scope>NUCLEOTIDE SEQUENCE</scope>
    <source>
        <strain evidence="2">4be13</strain>
    </source>
</reference>
<dbReference type="KEGG" id="dmm:dnm_066280"/>
<keyword evidence="3" id="KW-1185">Reference proteome</keyword>
<name>A0A975GS01_9BACT</name>
<sequence>MIMPGTVLNLKKICEVTMKKQGKKSNAQLIIGVLLTGKDLKSREISEKIAETEGRTINVQDVASMLSKISDHNKCHLGYFIEREQKGNGFVYHMVQEALAFSEKKAYDLTLKTGKDRYTLAQALEEFPGLNQYVESPKARPGVKDIPKKPAAKKAAKAVKPAKPVKKEKATVKPLSESKVAASVSEDKKVEDMAARLIQKIDELGGLNLNVKLSFQLEEAEK</sequence>
<evidence type="ECO:0000313" key="2">
    <source>
        <dbReference type="EMBL" id="QTA90568.1"/>
    </source>
</evidence>
<gene>
    <name evidence="2" type="ORF">dnm_066280</name>
</gene>
<organism evidence="2 3">
    <name type="scientific">Desulfonema magnum</name>
    <dbReference type="NCBI Taxonomy" id="45655"/>
    <lineage>
        <taxon>Bacteria</taxon>
        <taxon>Pseudomonadati</taxon>
        <taxon>Thermodesulfobacteriota</taxon>
        <taxon>Desulfobacteria</taxon>
        <taxon>Desulfobacterales</taxon>
        <taxon>Desulfococcaceae</taxon>
        <taxon>Desulfonema</taxon>
    </lineage>
</organism>
<dbReference type="EMBL" id="CP061800">
    <property type="protein sequence ID" value="QTA90568.1"/>
    <property type="molecule type" value="Genomic_DNA"/>
</dbReference>
<evidence type="ECO:0000256" key="1">
    <source>
        <dbReference type="SAM" id="MobiDB-lite"/>
    </source>
</evidence>
<feature type="region of interest" description="Disordered" evidence="1">
    <location>
        <begin position="138"/>
        <end position="178"/>
    </location>
</feature>
<dbReference type="AlphaFoldDB" id="A0A975GS01"/>
<evidence type="ECO:0000313" key="3">
    <source>
        <dbReference type="Proteomes" id="UP000663722"/>
    </source>
</evidence>
<proteinExistence type="predicted"/>
<protein>
    <submittedName>
        <fullName evidence="2">Uncharacterized protein</fullName>
    </submittedName>
</protein>
<dbReference type="Proteomes" id="UP000663722">
    <property type="component" value="Chromosome"/>
</dbReference>